<dbReference type="RefSeq" id="WP_344148080.1">
    <property type="nucleotide sequence ID" value="NZ_BAAAQR010000002.1"/>
</dbReference>
<comment type="caution">
    <text evidence="2">The sequence shown here is derived from an EMBL/GenBank/DDBJ whole genome shotgun (WGS) entry which is preliminary data.</text>
</comment>
<gene>
    <name evidence="2" type="ORF">GCM10009844_08410</name>
</gene>
<dbReference type="Gene3D" id="2.130.10.10">
    <property type="entry name" value="YVTN repeat-like/Quinoprotein amine dehydrogenase"/>
    <property type="match status" value="1"/>
</dbReference>
<evidence type="ECO:0000313" key="2">
    <source>
        <dbReference type="EMBL" id="GAA2139554.1"/>
    </source>
</evidence>
<feature type="transmembrane region" description="Helical" evidence="1">
    <location>
        <begin position="39"/>
        <end position="59"/>
    </location>
</feature>
<feature type="transmembrane region" description="Helical" evidence="1">
    <location>
        <begin position="411"/>
        <end position="433"/>
    </location>
</feature>
<dbReference type="SUPFAM" id="SSF82171">
    <property type="entry name" value="DPP6 N-terminal domain-like"/>
    <property type="match status" value="1"/>
</dbReference>
<reference evidence="3" key="1">
    <citation type="journal article" date="2019" name="Int. J. Syst. Evol. Microbiol.">
        <title>The Global Catalogue of Microorganisms (GCM) 10K type strain sequencing project: providing services to taxonomists for standard genome sequencing and annotation.</title>
        <authorList>
            <consortium name="The Broad Institute Genomics Platform"/>
            <consortium name="The Broad Institute Genome Sequencing Center for Infectious Disease"/>
            <person name="Wu L."/>
            <person name="Ma J."/>
        </authorList>
    </citation>
    <scope>NUCLEOTIDE SEQUENCE [LARGE SCALE GENOMIC DNA]</scope>
    <source>
        <strain evidence="3">JCM 16022</strain>
    </source>
</reference>
<evidence type="ECO:0000313" key="3">
    <source>
        <dbReference type="Proteomes" id="UP001501771"/>
    </source>
</evidence>
<keyword evidence="1" id="KW-0472">Membrane</keyword>
<dbReference type="EMBL" id="BAAAQR010000002">
    <property type="protein sequence ID" value="GAA2139554.1"/>
    <property type="molecule type" value="Genomic_DNA"/>
</dbReference>
<evidence type="ECO:0000256" key="1">
    <source>
        <dbReference type="SAM" id="Phobius"/>
    </source>
</evidence>
<organism evidence="2 3">
    <name type="scientific">Nocardioides koreensis</name>
    <dbReference type="NCBI Taxonomy" id="433651"/>
    <lineage>
        <taxon>Bacteria</taxon>
        <taxon>Bacillati</taxon>
        <taxon>Actinomycetota</taxon>
        <taxon>Actinomycetes</taxon>
        <taxon>Propionibacteriales</taxon>
        <taxon>Nocardioidaceae</taxon>
        <taxon>Nocardioides</taxon>
    </lineage>
</organism>
<dbReference type="InterPro" id="IPR015943">
    <property type="entry name" value="WD40/YVTN_repeat-like_dom_sf"/>
</dbReference>
<keyword evidence="3" id="KW-1185">Reference proteome</keyword>
<evidence type="ECO:0008006" key="4">
    <source>
        <dbReference type="Google" id="ProtNLM"/>
    </source>
</evidence>
<keyword evidence="1" id="KW-1133">Transmembrane helix</keyword>
<keyword evidence="1" id="KW-0812">Transmembrane</keyword>
<protein>
    <recommendedName>
        <fullName evidence="4">WD40 repeat domain-containing protein</fullName>
    </recommendedName>
</protein>
<accession>A0ABP5L3K3</accession>
<name>A0ABP5L3K3_9ACTN</name>
<dbReference type="Proteomes" id="UP001501771">
    <property type="component" value="Unassembled WGS sequence"/>
</dbReference>
<sequence>MRTESLREELHRIGESAPVADVPDDTWARARRARRRGRVLAGAAVAVLLLALGGVTGVLPRPGSTPVAGSSAPGLPDHLYAVPDSARPADDLAAGRTVAAWIDPLHRRAVLVGAVDGAYHVVDLPGMNEVPILDEPALALSPDGYHLAWAFGDESARQTGIRVLDLRTGRLTTAALDEGEGVSVLQLAFAPGGRWLGWSGAVLTYWDEHGSRADRIAVGRLDIGTDVPEVLRAGGRWPDPTVIGADDRGRVQVLDQGHLTTLGGRHVSRTPVAAGRVAGPVVLDPASGLLATGVGGNGPVAQPGPGTAAVEVDPVAGGARAYPSTAAEAFTTALAWVGPDVLVAVAPLEGSSVGPEDGTLELVGPGHAPRVVGHLDASVPWTLAVASDLVTAQHPTVSRPEPDWPWSDERLALTIGLGVAGALALLVAARLLLRRRLMPR</sequence>
<proteinExistence type="predicted"/>